<dbReference type="EMBL" id="VKLS01000041">
    <property type="protein sequence ID" value="TSB43112.1"/>
    <property type="molecule type" value="Genomic_DNA"/>
</dbReference>
<evidence type="ECO:0000313" key="2">
    <source>
        <dbReference type="EMBL" id="TSB43112.1"/>
    </source>
</evidence>
<reference evidence="2 3" key="1">
    <citation type="submission" date="2019-07" db="EMBL/GenBank/DDBJ databases">
        <title>Draft genome for Streptomyces benahoarensis MZ03-48.</title>
        <authorList>
            <person name="Gonzalez-Pimentel J.L."/>
        </authorList>
    </citation>
    <scope>NUCLEOTIDE SEQUENCE [LARGE SCALE GENOMIC DNA]</scope>
    <source>
        <strain evidence="2 3">MZ03-48</strain>
    </source>
</reference>
<sequence length="314" mass="34824">MAHPELREVEHGITVEAPAAAVYRLIAEVENWPRIFPPTLHVDHVERGADEERIRIWATAGGEAKSWTSRRTLDAEKLRITFRQEVSAPPVAAMGGAWIIEPLSGTASRIRLLHDYRAIDDDPKGLKWIDEAVDRNSRSELAALKTNIELAHATEELTFSFEDSVRIEGSAKDAFDFINEAGRWAERLPHVASVRFAEDTPGLQVLEMDTRAKDGSVHTTKSYRVAFPHQKIVYKQITLPALMTLHTGCWTFTEDEGGVTASSQHTVVLNTANIARVLGSGASVADAREYVRGALRTNSRATLGHAKHYAESTR</sequence>
<dbReference type="Pfam" id="PF10604">
    <property type="entry name" value="Polyketide_cyc2"/>
    <property type="match status" value="1"/>
</dbReference>
<feature type="domain" description="Coenzyme Q-binding protein COQ10 START" evidence="1">
    <location>
        <begin position="15"/>
        <end position="116"/>
    </location>
</feature>
<proteinExistence type="predicted"/>
<dbReference type="Gene3D" id="3.30.530.20">
    <property type="match status" value="2"/>
</dbReference>
<dbReference type="CDD" id="cd08861">
    <property type="entry name" value="OtcD1_ARO-CYC_like"/>
    <property type="match status" value="2"/>
</dbReference>
<evidence type="ECO:0000313" key="3">
    <source>
        <dbReference type="Proteomes" id="UP000320888"/>
    </source>
</evidence>
<dbReference type="OrthoDB" id="3419705at2"/>
<dbReference type="RefSeq" id="WP_143941336.1">
    <property type="nucleotide sequence ID" value="NZ_VKLS01000041.1"/>
</dbReference>
<keyword evidence="3" id="KW-1185">Reference proteome</keyword>
<dbReference type="InterPro" id="IPR019587">
    <property type="entry name" value="Polyketide_cyclase/dehydratase"/>
</dbReference>
<dbReference type="SUPFAM" id="SSF55961">
    <property type="entry name" value="Bet v1-like"/>
    <property type="match status" value="2"/>
</dbReference>
<gene>
    <name evidence="2" type="ORF">FNZ23_06365</name>
</gene>
<comment type="caution">
    <text evidence="2">The sequence shown here is derived from an EMBL/GenBank/DDBJ whole genome shotgun (WGS) entry which is preliminary data.</text>
</comment>
<accession>A0A553ZNT6</accession>
<dbReference type="InterPro" id="IPR023393">
    <property type="entry name" value="START-like_dom_sf"/>
</dbReference>
<dbReference type="Pfam" id="PF03364">
    <property type="entry name" value="Polyketide_cyc"/>
    <property type="match status" value="1"/>
</dbReference>
<evidence type="ECO:0000259" key="1">
    <source>
        <dbReference type="Pfam" id="PF03364"/>
    </source>
</evidence>
<protein>
    <submittedName>
        <fullName evidence="2">Cyclase</fullName>
    </submittedName>
</protein>
<dbReference type="Proteomes" id="UP000320888">
    <property type="component" value="Unassembled WGS sequence"/>
</dbReference>
<dbReference type="InterPro" id="IPR005031">
    <property type="entry name" value="COQ10_START"/>
</dbReference>
<dbReference type="AlphaFoldDB" id="A0A553ZNT6"/>
<organism evidence="2 3">
    <name type="scientific">Streptomyces benahoarensis</name>
    <dbReference type="NCBI Taxonomy" id="2595054"/>
    <lineage>
        <taxon>Bacteria</taxon>
        <taxon>Bacillati</taxon>
        <taxon>Actinomycetota</taxon>
        <taxon>Actinomycetes</taxon>
        <taxon>Kitasatosporales</taxon>
        <taxon>Streptomycetaceae</taxon>
        <taxon>Streptomyces</taxon>
    </lineage>
</organism>
<name>A0A553ZNT6_9ACTN</name>